<keyword evidence="2" id="KW-1003">Cell membrane</keyword>
<keyword evidence="5 8" id="KW-0472">Membrane</keyword>
<evidence type="ECO:0000256" key="1">
    <source>
        <dbReference type="ARBA" id="ARBA00004651"/>
    </source>
</evidence>
<keyword evidence="4 8" id="KW-1133">Transmembrane helix</keyword>
<dbReference type="AlphaFoldDB" id="A0A6J7FQR5"/>
<accession>A0A6J7FQR5</accession>
<keyword evidence="3 8" id="KW-0812">Transmembrane</keyword>
<name>A0A6J7FQR5_9ZZZZ</name>
<dbReference type="EMBL" id="CAFBML010000017">
    <property type="protein sequence ID" value="CAB4898062.1"/>
    <property type="molecule type" value="Genomic_DNA"/>
</dbReference>
<evidence type="ECO:0000256" key="3">
    <source>
        <dbReference type="ARBA" id="ARBA00022692"/>
    </source>
</evidence>
<comment type="catalytic activity">
    <reaction evidence="7">
        <text>fluoride(in) = fluoride(out)</text>
        <dbReference type="Rhea" id="RHEA:76159"/>
        <dbReference type="ChEBI" id="CHEBI:17051"/>
    </reaction>
    <physiologicalReaction direction="left-to-right" evidence="7">
        <dbReference type="Rhea" id="RHEA:76160"/>
    </physiologicalReaction>
</comment>
<sequence length="128" mass="13218">MRTKLLLAIFFGGALGSALRYLVFLGVEGSSLTEPEVALIATSIVNLLGALFLGFVQARNLPTSPKLAFWGTGAAGGFTTMSGLTLVTSQQNLGPFGNGTIFWIAVALQLILGVLAFGLGRKLSGGKS</sequence>
<dbReference type="InterPro" id="IPR003691">
    <property type="entry name" value="FluC"/>
</dbReference>
<proteinExistence type="inferred from homology"/>
<gene>
    <name evidence="9" type="ORF">UFOPK3592_00311</name>
</gene>
<reference evidence="9" key="1">
    <citation type="submission" date="2020-05" db="EMBL/GenBank/DDBJ databases">
        <authorList>
            <person name="Chiriac C."/>
            <person name="Salcher M."/>
            <person name="Ghai R."/>
            <person name="Kavagutti S V."/>
        </authorList>
    </citation>
    <scope>NUCLEOTIDE SEQUENCE</scope>
</reference>
<evidence type="ECO:0000313" key="9">
    <source>
        <dbReference type="EMBL" id="CAB4898062.1"/>
    </source>
</evidence>
<comment type="similarity">
    <text evidence="6">Belongs to the fluoride channel Fluc/FEX (TC 1.A.43) family.</text>
</comment>
<evidence type="ECO:0000256" key="4">
    <source>
        <dbReference type="ARBA" id="ARBA00022989"/>
    </source>
</evidence>
<feature type="transmembrane region" description="Helical" evidence="8">
    <location>
        <begin position="67"/>
        <end position="88"/>
    </location>
</feature>
<evidence type="ECO:0000256" key="5">
    <source>
        <dbReference type="ARBA" id="ARBA00023136"/>
    </source>
</evidence>
<feature type="transmembrane region" description="Helical" evidence="8">
    <location>
        <begin position="36"/>
        <end position="55"/>
    </location>
</feature>
<evidence type="ECO:0000256" key="2">
    <source>
        <dbReference type="ARBA" id="ARBA00022475"/>
    </source>
</evidence>
<organism evidence="9">
    <name type="scientific">freshwater metagenome</name>
    <dbReference type="NCBI Taxonomy" id="449393"/>
    <lineage>
        <taxon>unclassified sequences</taxon>
        <taxon>metagenomes</taxon>
        <taxon>ecological metagenomes</taxon>
    </lineage>
</organism>
<dbReference type="Pfam" id="PF02537">
    <property type="entry name" value="CRCB"/>
    <property type="match status" value="1"/>
</dbReference>
<evidence type="ECO:0000256" key="8">
    <source>
        <dbReference type="SAM" id="Phobius"/>
    </source>
</evidence>
<evidence type="ECO:0000256" key="6">
    <source>
        <dbReference type="ARBA" id="ARBA00035120"/>
    </source>
</evidence>
<evidence type="ECO:0000256" key="7">
    <source>
        <dbReference type="ARBA" id="ARBA00035585"/>
    </source>
</evidence>
<comment type="subcellular location">
    <subcellularLocation>
        <location evidence="1">Cell membrane</location>
        <topology evidence="1">Multi-pass membrane protein</topology>
    </subcellularLocation>
</comment>
<protein>
    <submittedName>
        <fullName evidence="9">Unannotated protein</fullName>
    </submittedName>
</protein>
<dbReference type="GO" id="GO:0005886">
    <property type="term" value="C:plasma membrane"/>
    <property type="evidence" value="ECO:0007669"/>
    <property type="project" value="UniProtKB-SubCell"/>
</dbReference>
<feature type="transmembrane region" description="Helical" evidence="8">
    <location>
        <begin position="100"/>
        <end position="120"/>
    </location>
</feature>